<dbReference type="PANTHER" id="PTHR43201">
    <property type="entry name" value="ACYL-COA SYNTHETASE"/>
    <property type="match status" value="1"/>
</dbReference>
<dbReference type="SUPFAM" id="SSF56801">
    <property type="entry name" value="Acetyl-CoA synthetase-like"/>
    <property type="match status" value="1"/>
</dbReference>
<proteinExistence type="inferred from homology"/>
<name>A0AAV5A0A2_9AGAM</name>
<dbReference type="Pfam" id="PF00501">
    <property type="entry name" value="AMP-binding"/>
    <property type="match status" value="1"/>
</dbReference>
<reference evidence="4" key="1">
    <citation type="submission" date="2021-10" db="EMBL/GenBank/DDBJ databases">
        <title>De novo Genome Assembly of Clathrus columnatus (Basidiomycota, Fungi) Using Illumina and Nanopore Sequence Data.</title>
        <authorList>
            <person name="Ogiso-Tanaka E."/>
            <person name="Itagaki H."/>
            <person name="Hosoya T."/>
            <person name="Hosaka K."/>
        </authorList>
    </citation>
    <scope>NUCLEOTIDE SEQUENCE</scope>
    <source>
        <strain evidence="4">MO-923</strain>
    </source>
</reference>
<evidence type="ECO:0000313" key="4">
    <source>
        <dbReference type="EMBL" id="GJJ08039.1"/>
    </source>
</evidence>
<dbReference type="AlphaFoldDB" id="A0AAV5A0A2"/>
<comment type="similarity">
    <text evidence="1">Belongs to the ATP-dependent AMP-binding enzyme family.</text>
</comment>
<feature type="domain" description="AMP-dependent synthetase/ligase" evidence="3">
    <location>
        <begin position="32"/>
        <end position="236"/>
    </location>
</feature>
<organism evidence="4 5">
    <name type="scientific">Clathrus columnatus</name>
    <dbReference type="NCBI Taxonomy" id="1419009"/>
    <lineage>
        <taxon>Eukaryota</taxon>
        <taxon>Fungi</taxon>
        <taxon>Dikarya</taxon>
        <taxon>Basidiomycota</taxon>
        <taxon>Agaricomycotina</taxon>
        <taxon>Agaricomycetes</taxon>
        <taxon>Phallomycetidae</taxon>
        <taxon>Phallales</taxon>
        <taxon>Clathraceae</taxon>
        <taxon>Clathrus</taxon>
    </lineage>
</organism>
<dbReference type="InterPro" id="IPR042099">
    <property type="entry name" value="ANL_N_sf"/>
</dbReference>
<dbReference type="EMBL" id="BPWL01000003">
    <property type="protein sequence ID" value="GJJ08039.1"/>
    <property type="molecule type" value="Genomic_DNA"/>
</dbReference>
<evidence type="ECO:0000256" key="1">
    <source>
        <dbReference type="ARBA" id="ARBA00006432"/>
    </source>
</evidence>
<keyword evidence="5" id="KW-1185">Reference proteome</keyword>
<evidence type="ECO:0000259" key="3">
    <source>
        <dbReference type="Pfam" id="PF00501"/>
    </source>
</evidence>
<accession>A0AAV5A0A2</accession>
<comment type="caution">
    <text evidence="4">The sequence shown here is derived from an EMBL/GenBank/DDBJ whole genome shotgun (WGS) entry which is preliminary data.</text>
</comment>
<sequence length="635" mass="70946">MSSTFIHFQTLRERVISHPNTPVFKIPKHGTSWEDPEWMDISYTQFNADIERLARYWYVALGSYSIPLKSVVGVWLRGFCYADAVTMYAISRAGYIPQLFGFELPNTQIILTLLASSSGKAVIHHPAKATLLAQSGTPLPCLPSVDYNNIPDNSQLSDIQLPPLPFADDEDYAFIYLSSGSVSGMPKVVPTTNKWLSTIQHKSTPALAIGYEEYKARDMGQDIYIWTESFSHSMQICRINRIIQFSSILRQHLQFARRNSPELVELMRNMRQVTYAGMPLGTELEAWANEIGIPLTNQYGCTECGQLMSSTLKSSYLELLPNVHAEFIPIRTTPSDPTQPDMGYGSLLELHILPTSPDLPIPAFRSSTGGWLSGDLFEAVSPGKYIFRGRDDDWIKSFWSEKLNTKAIENEVYGVCGVDLVANCVVVGDGRPWPMLFVELKSGVIHLESESDTKITSTMTTLQKLKEEIIQRLENFNSLRYLHERVQDPRMVYIVLPPRKLPRTAVKGNIRRRGVEHEFAQEIEAMYASMPVNEVFGECVAGEDAVSKVDPDQTLVKATISSQINLSTCSLNTTSTQTIVSPSASLSPSESTSTTPQSPVTPSETELDLITQYEEPFSSQSITANNIEIQPVTKE</sequence>
<feature type="region of interest" description="Disordered" evidence="2">
    <location>
        <begin position="580"/>
        <end position="635"/>
    </location>
</feature>
<dbReference type="GO" id="GO:0031956">
    <property type="term" value="F:medium-chain fatty acid-CoA ligase activity"/>
    <property type="evidence" value="ECO:0007669"/>
    <property type="project" value="TreeGrafter"/>
</dbReference>
<dbReference type="GO" id="GO:0006631">
    <property type="term" value="P:fatty acid metabolic process"/>
    <property type="evidence" value="ECO:0007669"/>
    <property type="project" value="TreeGrafter"/>
</dbReference>
<feature type="compositionally biased region" description="Low complexity" evidence="2">
    <location>
        <begin position="580"/>
        <end position="604"/>
    </location>
</feature>
<gene>
    <name evidence="4" type="ORF">Clacol_002246</name>
</gene>
<evidence type="ECO:0000313" key="5">
    <source>
        <dbReference type="Proteomes" id="UP001050691"/>
    </source>
</evidence>
<dbReference type="Gene3D" id="3.40.50.12780">
    <property type="entry name" value="N-terminal domain of ligase-like"/>
    <property type="match status" value="2"/>
</dbReference>
<dbReference type="PANTHER" id="PTHR43201:SF8">
    <property type="entry name" value="ACYL-COA SYNTHETASE FAMILY MEMBER 3"/>
    <property type="match status" value="1"/>
</dbReference>
<dbReference type="Pfam" id="PF23562">
    <property type="entry name" value="AMP-binding_C_3"/>
    <property type="match status" value="1"/>
</dbReference>
<feature type="compositionally biased region" description="Polar residues" evidence="2">
    <location>
        <begin position="617"/>
        <end position="628"/>
    </location>
</feature>
<protein>
    <recommendedName>
        <fullName evidence="3">AMP-dependent synthetase/ligase domain-containing protein</fullName>
    </recommendedName>
</protein>
<evidence type="ECO:0000256" key="2">
    <source>
        <dbReference type="SAM" id="MobiDB-lite"/>
    </source>
</evidence>
<dbReference type="InterPro" id="IPR000873">
    <property type="entry name" value="AMP-dep_synth/lig_dom"/>
</dbReference>
<dbReference type="Proteomes" id="UP001050691">
    <property type="component" value="Unassembled WGS sequence"/>
</dbReference>